<proteinExistence type="predicted"/>
<evidence type="ECO:0000256" key="1">
    <source>
        <dbReference type="SAM" id="Phobius"/>
    </source>
</evidence>
<dbReference type="AlphaFoldDB" id="A0A2T4CXD7"/>
<keyword evidence="1" id="KW-1133">Transmembrane helix</keyword>
<name>A0A2T4CXD7_9GAMM</name>
<comment type="caution">
    <text evidence="2">The sequence shown here is derived from an EMBL/GenBank/DDBJ whole genome shotgun (WGS) entry which is preliminary data.</text>
</comment>
<keyword evidence="1" id="KW-0812">Transmembrane</keyword>
<evidence type="ECO:0000313" key="2">
    <source>
        <dbReference type="EMBL" id="PTB86227.1"/>
    </source>
</evidence>
<sequence length="344" mass="39881">MGAHQRLYDYAHELRLHYPQCAHVIAITEHSHQIHVVIWYQHQLVVSISVNQQQAELGWIRERLCEWTDEWEFSDAHVLLDVPSAPSLSDFVRDFACSAQWLNKPSGKLAVTSALMRPFSEPLPWQRRRRLWLSLVVVIGLAAGTSWWFWPEPPISTPRIQSQLFEVEGIPLADLAQLLNYQDQANLIAGWQFQEATLAAGTWTIVMRQTYGSLSELEQQTQLVVSGDGTNTRLGTRFEHLAMMTPQQLVSDQQQASQALEALLNEWTEHIQWHRVSAPAADTLQWHEYKLEWLPSAAGLDRTFGQALQTLPGRLLEYRWFEARQELTMRLRFYWLPRHLQEAE</sequence>
<accession>A0A2T4CXD7</accession>
<gene>
    <name evidence="2" type="ORF">C9940_03305</name>
</gene>
<keyword evidence="1" id="KW-0472">Membrane</keyword>
<dbReference type="EMBL" id="PYVN01000029">
    <property type="protein sequence ID" value="PTB86227.1"/>
    <property type="molecule type" value="Genomic_DNA"/>
</dbReference>
<feature type="transmembrane region" description="Helical" evidence="1">
    <location>
        <begin position="131"/>
        <end position="150"/>
    </location>
</feature>
<organism evidence="2">
    <name type="scientific">Pseudidiomarina aestuarii</name>
    <dbReference type="NCBI Taxonomy" id="624146"/>
    <lineage>
        <taxon>Bacteria</taxon>
        <taxon>Pseudomonadati</taxon>
        <taxon>Pseudomonadota</taxon>
        <taxon>Gammaproteobacteria</taxon>
        <taxon>Alteromonadales</taxon>
        <taxon>Idiomarinaceae</taxon>
        <taxon>Pseudidiomarina</taxon>
    </lineage>
</organism>
<protein>
    <submittedName>
        <fullName evidence="2">Uncharacterized protein</fullName>
    </submittedName>
</protein>
<reference evidence="2" key="1">
    <citation type="submission" date="2018-03" db="EMBL/GenBank/DDBJ databases">
        <title>Cross-interface Injection: A General Nanoliter Liquid Handling Method Applied to Single Cells Genome Amplification Automated Nanoliter Liquid Handling Applied to Single Cell Multiple Displacement Amplification.</title>
        <authorList>
            <person name="Yun J."/>
            <person name="Xu P."/>
            <person name="Xu J."/>
            <person name="Dai X."/>
            <person name="Wang Y."/>
            <person name="Zheng X."/>
            <person name="Cao C."/>
            <person name="Yi Q."/>
            <person name="Zhu Y."/>
            <person name="Wang L."/>
            <person name="Dong Z."/>
            <person name="Huang Y."/>
            <person name="Huang L."/>
            <person name="Du W."/>
        </authorList>
    </citation>
    <scope>NUCLEOTIDE SEQUENCE [LARGE SCALE GENOMIC DNA]</scope>
    <source>
        <strain evidence="2">Z-D3-2</strain>
    </source>
</reference>